<evidence type="ECO:0000313" key="10">
    <source>
        <dbReference type="EMBL" id="CAG9805759.1"/>
    </source>
</evidence>
<dbReference type="Proteomes" id="UP001153620">
    <property type="component" value="Chromosome 2"/>
</dbReference>
<reference evidence="10" key="1">
    <citation type="submission" date="2022-01" db="EMBL/GenBank/DDBJ databases">
        <authorList>
            <person name="King R."/>
        </authorList>
    </citation>
    <scope>NUCLEOTIDE SEQUENCE</scope>
</reference>
<dbReference type="InterPro" id="IPR009003">
    <property type="entry name" value="Peptidase_S1_PA"/>
</dbReference>
<evidence type="ECO:0000259" key="9">
    <source>
        <dbReference type="PROSITE" id="PS50240"/>
    </source>
</evidence>
<protein>
    <recommendedName>
        <fullName evidence="9">Peptidase S1 domain-containing protein</fullName>
    </recommendedName>
</protein>
<feature type="domain" description="Peptidase S1" evidence="9">
    <location>
        <begin position="61"/>
        <end position="295"/>
    </location>
</feature>
<evidence type="ECO:0000256" key="7">
    <source>
        <dbReference type="RuleBase" id="RU363034"/>
    </source>
</evidence>
<dbReference type="InterPro" id="IPR018114">
    <property type="entry name" value="TRYPSIN_HIS"/>
</dbReference>
<evidence type="ECO:0000256" key="1">
    <source>
        <dbReference type="ARBA" id="ARBA00022670"/>
    </source>
</evidence>
<proteinExistence type="inferred from homology"/>
<keyword evidence="2" id="KW-0222">Digestion</keyword>
<keyword evidence="8" id="KW-0732">Signal</keyword>
<dbReference type="Gene3D" id="2.40.10.10">
    <property type="entry name" value="Trypsin-like serine proteases"/>
    <property type="match status" value="1"/>
</dbReference>
<feature type="chain" id="PRO_5040196411" description="Peptidase S1 domain-containing protein" evidence="8">
    <location>
        <begin position="17"/>
        <end position="295"/>
    </location>
</feature>
<dbReference type="InterPro" id="IPR001254">
    <property type="entry name" value="Trypsin_dom"/>
</dbReference>
<keyword evidence="4 7" id="KW-0720">Serine protease</keyword>
<evidence type="ECO:0000256" key="2">
    <source>
        <dbReference type="ARBA" id="ARBA00022757"/>
    </source>
</evidence>
<evidence type="ECO:0000313" key="11">
    <source>
        <dbReference type="Proteomes" id="UP001153620"/>
    </source>
</evidence>
<reference evidence="10" key="2">
    <citation type="submission" date="2022-10" db="EMBL/GenBank/DDBJ databases">
        <authorList>
            <consortium name="ENA_rothamsted_submissions"/>
            <consortium name="culmorum"/>
            <person name="King R."/>
        </authorList>
    </citation>
    <scope>NUCLEOTIDE SEQUENCE</scope>
</reference>
<evidence type="ECO:0000256" key="8">
    <source>
        <dbReference type="SAM" id="SignalP"/>
    </source>
</evidence>
<dbReference type="InterPro" id="IPR050430">
    <property type="entry name" value="Peptidase_S1"/>
</dbReference>
<dbReference type="PROSITE" id="PS00134">
    <property type="entry name" value="TRYPSIN_HIS"/>
    <property type="match status" value="1"/>
</dbReference>
<feature type="signal peptide" evidence="8">
    <location>
        <begin position="1"/>
        <end position="16"/>
    </location>
</feature>
<dbReference type="AlphaFoldDB" id="A0A9N9RYG0"/>
<accession>A0A9N9RYG0</accession>
<comment type="similarity">
    <text evidence="6">Belongs to the peptidase S1 family. CLIP subfamily.</text>
</comment>
<dbReference type="EMBL" id="OU895878">
    <property type="protein sequence ID" value="CAG9805759.1"/>
    <property type="molecule type" value="Genomic_DNA"/>
</dbReference>
<dbReference type="InterPro" id="IPR043504">
    <property type="entry name" value="Peptidase_S1_PA_chymotrypsin"/>
</dbReference>
<dbReference type="InterPro" id="IPR001314">
    <property type="entry name" value="Peptidase_S1A"/>
</dbReference>
<evidence type="ECO:0000256" key="5">
    <source>
        <dbReference type="ARBA" id="ARBA00023157"/>
    </source>
</evidence>
<dbReference type="GO" id="GO:0006508">
    <property type="term" value="P:proteolysis"/>
    <property type="evidence" value="ECO:0007669"/>
    <property type="project" value="UniProtKB-KW"/>
</dbReference>
<dbReference type="OrthoDB" id="5565075at2759"/>
<dbReference type="CDD" id="cd00190">
    <property type="entry name" value="Tryp_SPc"/>
    <property type="match status" value="1"/>
</dbReference>
<keyword evidence="3 7" id="KW-0378">Hydrolase</keyword>
<keyword evidence="1 7" id="KW-0645">Protease</keyword>
<keyword evidence="5" id="KW-1015">Disulfide bond</keyword>
<keyword evidence="11" id="KW-1185">Reference proteome</keyword>
<name>A0A9N9RYG0_9DIPT</name>
<dbReference type="PROSITE" id="PS00135">
    <property type="entry name" value="TRYPSIN_SER"/>
    <property type="match status" value="1"/>
</dbReference>
<evidence type="ECO:0000256" key="4">
    <source>
        <dbReference type="ARBA" id="ARBA00022825"/>
    </source>
</evidence>
<dbReference type="PANTHER" id="PTHR24276">
    <property type="entry name" value="POLYSERASE-RELATED"/>
    <property type="match status" value="1"/>
</dbReference>
<dbReference type="Pfam" id="PF00089">
    <property type="entry name" value="Trypsin"/>
    <property type="match status" value="1"/>
</dbReference>
<dbReference type="SMART" id="SM00020">
    <property type="entry name" value="Tryp_SPc"/>
    <property type="match status" value="1"/>
</dbReference>
<organism evidence="10 11">
    <name type="scientific">Chironomus riparius</name>
    <dbReference type="NCBI Taxonomy" id="315576"/>
    <lineage>
        <taxon>Eukaryota</taxon>
        <taxon>Metazoa</taxon>
        <taxon>Ecdysozoa</taxon>
        <taxon>Arthropoda</taxon>
        <taxon>Hexapoda</taxon>
        <taxon>Insecta</taxon>
        <taxon>Pterygota</taxon>
        <taxon>Neoptera</taxon>
        <taxon>Endopterygota</taxon>
        <taxon>Diptera</taxon>
        <taxon>Nematocera</taxon>
        <taxon>Chironomoidea</taxon>
        <taxon>Chironomidae</taxon>
        <taxon>Chironominae</taxon>
        <taxon>Chironomus</taxon>
    </lineage>
</organism>
<evidence type="ECO:0000256" key="6">
    <source>
        <dbReference type="ARBA" id="ARBA00024195"/>
    </source>
</evidence>
<sequence>MKLLILTIFAIAAASAVENFDGPEWQPIDWANVVPATELPGFWDETVFAQLYPKVSRSRRIVGGHEATPHTHPYQVAQIHQRVILATMCGGSVISPTVILTAAHCPINSQSTTVITGAHNMNVIEPSQQRRTVQSAAYRIHANYNSQNLNNDIATMILPSALTWTNFVAPIALAQANAGTFEDVIGQSTGWGRVADGAGSSPVLRVVTNRIISNAVCAATFGTTVVNHAVICIDTMGGRGTCQGDSGGVLSVNNAGARLQVGITSFGSSAGCEMNFPAGFERVSAQIGWINNNMS</sequence>
<evidence type="ECO:0000256" key="3">
    <source>
        <dbReference type="ARBA" id="ARBA00022801"/>
    </source>
</evidence>
<dbReference type="PROSITE" id="PS50240">
    <property type="entry name" value="TRYPSIN_DOM"/>
    <property type="match status" value="1"/>
</dbReference>
<dbReference type="PANTHER" id="PTHR24276:SF91">
    <property type="entry name" value="AT26814P-RELATED"/>
    <property type="match status" value="1"/>
</dbReference>
<dbReference type="SUPFAM" id="SSF50494">
    <property type="entry name" value="Trypsin-like serine proteases"/>
    <property type="match status" value="1"/>
</dbReference>
<dbReference type="GO" id="GO:0007586">
    <property type="term" value="P:digestion"/>
    <property type="evidence" value="ECO:0007669"/>
    <property type="project" value="UniProtKB-KW"/>
</dbReference>
<dbReference type="PRINTS" id="PR00722">
    <property type="entry name" value="CHYMOTRYPSIN"/>
</dbReference>
<gene>
    <name evidence="10" type="ORF">CHIRRI_LOCUS8628</name>
</gene>
<dbReference type="InterPro" id="IPR033116">
    <property type="entry name" value="TRYPSIN_SER"/>
</dbReference>
<dbReference type="GO" id="GO:0004252">
    <property type="term" value="F:serine-type endopeptidase activity"/>
    <property type="evidence" value="ECO:0007669"/>
    <property type="project" value="InterPro"/>
</dbReference>
<dbReference type="FunFam" id="2.40.10.10:FF:000068">
    <property type="entry name" value="transmembrane protease serine 2"/>
    <property type="match status" value="1"/>
</dbReference>